<feature type="transmembrane region" description="Helical" evidence="5">
    <location>
        <begin position="112"/>
        <end position="135"/>
    </location>
</feature>
<sequence length="232" mass="25346">MPLVIRGLLNVVLQLVVLSAALIGPVRLVSGSWMWGRGVELILTYGALVSAATVMLAWLAPKSLEARLTPPFSAAQPTEDFWATVVILMTLLASVVFVPLDVFAWQLLPPPPLWVASIGGWIALAGFALIVWVIFVNQFAILNVEDQSSAGQQVVVSGPYALVRHPMYLSALIMQAGAALWLGSPASLVMLVPVFLALSVRVNVEERMLLDTLPGYESYCQIRRYRILPLIW</sequence>
<evidence type="ECO:0000256" key="2">
    <source>
        <dbReference type="ARBA" id="ARBA00022692"/>
    </source>
</evidence>
<evidence type="ECO:0000256" key="4">
    <source>
        <dbReference type="ARBA" id="ARBA00023136"/>
    </source>
</evidence>
<dbReference type="RefSeq" id="WP_085793810.1">
    <property type="nucleotide sequence ID" value="NZ_FWFO01000001.1"/>
</dbReference>
<dbReference type="AlphaFoldDB" id="A0A1Y5R7W5"/>
<dbReference type="GO" id="GO:0032259">
    <property type="term" value="P:methylation"/>
    <property type="evidence" value="ECO:0007669"/>
    <property type="project" value="UniProtKB-KW"/>
</dbReference>
<dbReference type="Proteomes" id="UP000193077">
    <property type="component" value="Unassembled WGS sequence"/>
</dbReference>
<dbReference type="PANTHER" id="PTHR43847:SF1">
    <property type="entry name" value="BLL3993 PROTEIN"/>
    <property type="match status" value="1"/>
</dbReference>
<dbReference type="InterPro" id="IPR007318">
    <property type="entry name" value="Phopholipid_MeTrfase"/>
</dbReference>
<feature type="transmembrane region" description="Helical" evidence="5">
    <location>
        <begin position="42"/>
        <end position="61"/>
    </location>
</feature>
<gene>
    <name evidence="6" type="ORF">TRL7639_00037</name>
</gene>
<protein>
    <submittedName>
        <fullName evidence="6">Isoprenylcysteine carboxyl methyltransferase (ICMT) family protein</fullName>
    </submittedName>
</protein>
<reference evidence="6 7" key="1">
    <citation type="submission" date="2017-03" db="EMBL/GenBank/DDBJ databases">
        <authorList>
            <person name="Afonso C.L."/>
            <person name="Miller P.J."/>
            <person name="Scott M.A."/>
            <person name="Spackman E."/>
            <person name="Goraichik I."/>
            <person name="Dimitrov K.M."/>
            <person name="Suarez D.L."/>
            <person name="Swayne D.E."/>
        </authorList>
    </citation>
    <scope>NUCLEOTIDE SEQUENCE [LARGE SCALE GENOMIC DNA]</scope>
    <source>
        <strain evidence="6 7">CECT 7639</strain>
    </source>
</reference>
<name>A0A1Y5R7W5_9RHOB</name>
<keyword evidence="3 5" id="KW-1133">Transmembrane helix</keyword>
<organism evidence="6 7">
    <name type="scientific">Falsiruegeria litorea R37</name>
    <dbReference type="NCBI Taxonomy" id="1200284"/>
    <lineage>
        <taxon>Bacteria</taxon>
        <taxon>Pseudomonadati</taxon>
        <taxon>Pseudomonadota</taxon>
        <taxon>Alphaproteobacteria</taxon>
        <taxon>Rhodobacterales</taxon>
        <taxon>Roseobacteraceae</taxon>
        <taxon>Falsiruegeria</taxon>
    </lineage>
</organism>
<keyword evidence="6" id="KW-0808">Transferase</keyword>
<dbReference type="Gene3D" id="1.20.120.1630">
    <property type="match status" value="1"/>
</dbReference>
<comment type="subcellular location">
    <subcellularLocation>
        <location evidence="1">Endomembrane system</location>
        <topology evidence="1">Multi-pass membrane protein</topology>
    </subcellularLocation>
</comment>
<keyword evidence="4 5" id="KW-0472">Membrane</keyword>
<evidence type="ECO:0000313" key="7">
    <source>
        <dbReference type="Proteomes" id="UP000193077"/>
    </source>
</evidence>
<dbReference type="OrthoDB" id="7203053at2"/>
<dbReference type="GO" id="GO:0012505">
    <property type="term" value="C:endomembrane system"/>
    <property type="evidence" value="ECO:0007669"/>
    <property type="project" value="UniProtKB-SubCell"/>
</dbReference>
<proteinExistence type="predicted"/>
<evidence type="ECO:0000256" key="1">
    <source>
        <dbReference type="ARBA" id="ARBA00004127"/>
    </source>
</evidence>
<dbReference type="Pfam" id="PF04191">
    <property type="entry name" value="PEMT"/>
    <property type="match status" value="1"/>
</dbReference>
<evidence type="ECO:0000256" key="3">
    <source>
        <dbReference type="ARBA" id="ARBA00022989"/>
    </source>
</evidence>
<feature type="transmembrane region" description="Helical" evidence="5">
    <location>
        <begin position="172"/>
        <end position="198"/>
    </location>
</feature>
<evidence type="ECO:0000256" key="5">
    <source>
        <dbReference type="SAM" id="Phobius"/>
    </source>
</evidence>
<dbReference type="PANTHER" id="PTHR43847">
    <property type="entry name" value="BLL3993 PROTEIN"/>
    <property type="match status" value="1"/>
</dbReference>
<accession>A0A1Y5R7W5</accession>
<dbReference type="InterPro" id="IPR052527">
    <property type="entry name" value="Metal_cation-efflux_comp"/>
</dbReference>
<feature type="transmembrane region" description="Helical" evidence="5">
    <location>
        <begin position="81"/>
        <end position="100"/>
    </location>
</feature>
<dbReference type="GO" id="GO:0008168">
    <property type="term" value="F:methyltransferase activity"/>
    <property type="evidence" value="ECO:0007669"/>
    <property type="project" value="UniProtKB-KW"/>
</dbReference>
<evidence type="ECO:0000313" key="6">
    <source>
        <dbReference type="EMBL" id="SLN10857.1"/>
    </source>
</evidence>
<feature type="transmembrane region" description="Helical" evidence="5">
    <location>
        <begin position="12"/>
        <end position="30"/>
    </location>
</feature>
<dbReference type="EMBL" id="FWFO01000001">
    <property type="protein sequence ID" value="SLN10857.1"/>
    <property type="molecule type" value="Genomic_DNA"/>
</dbReference>
<keyword evidence="6" id="KW-0489">Methyltransferase</keyword>
<keyword evidence="2 5" id="KW-0812">Transmembrane</keyword>
<keyword evidence="7" id="KW-1185">Reference proteome</keyword>